<evidence type="ECO:0000313" key="3">
    <source>
        <dbReference type="EMBL" id="AAM07703.1"/>
    </source>
</evidence>
<dbReference type="PANTHER" id="PTHR39198">
    <property type="entry name" value="HYPOTHETICAL MEMBRANE PROTEIN, CONSERVED"/>
    <property type="match status" value="1"/>
</dbReference>
<proteinExistence type="predicted"/>
<dbReference type="Pfam" id="PF10633">
    <property type="entry name" value="NPCBM_assoc"/>
    <property type="match status" value="1"/>
</dbReference>
<accession>Q8THZ7</accession>
<keyword evidence="1" id="KW-0472">Membrane</keyword>
<evidence type="ECO:0000256" key="1">
    <source>
        <dbReference type="SAM" id="Phobius"/>
    </source>
</evidence>
<dbReference type="InterPro" id="IPR018905">
    <property type="entry name" value="A-galactase_NEW3"/>
</dbReference>
<dbReference type="EMBL" id="AE010299">
    <property type="protein sequence ID" value="AAM07703.1"/>
    <property type="molecule type" value="Genomic_DNA"/>
</dbReference>
<feature type="transmembrane region" description="Helical" evidence="1">
    <location>
        <begin position="388"/>
        <end position="406"/>
    </location>
</feature>
<gene>
    <name evidence="3" type="ordered locus">MA_4361</name>
</gene>
<keyword evidence="1" id="KW-1133">Transmembrane helix</keyword>
<dbReference type="InParanoid" id="Q8THZ7"/>
<organism evidence="3 4">
    <name type="scientific">Methanosarcina acetivorans (strain ATCC 35395 / DSM 2834 / JCM 12185 / C2A)</name>
    <dbReference type="NCBI Taxonomy" id="188937"/>
    <lineage>
        <taxon>Archaea</taxon>
        <taxon>Methanobacteriati</taxon>
        <taxon>Methanobacteriota</taxon>
        <taxon>Stenosarchaea group</taxon>
        <taxon>Methanomicrobia</taxon>
        <taxon>Methanosarcinales</taxon>
        <taxon>Methanosarcinaceae</taxon>
        <taxon>Methanosarcina</taxon>
    </lineage>
</organism>
<sequence length="412" mass="46543">MGHGYYNMRCKILKIQNKVTALLSLLLFISVLVTFTFLATAKSIEIININEFNTGEFNDNEWLEENINLSANEKIELGSYAISYSRNFQENGTGFIELVTFDKKVGFESSEKFYQLRSFSGSKEIRELKDKIIFLNSSIAISVNDTGLGKLKLKVWSKKDLFSEINMSTTAPEFLLISQSETVNIPLKINNNGCIGETVCLEASESEFYTHKFTYGDYRINKIKLNPKETKDVNIELRIDKDCTPGEYNFSVNASGRSSAVLIFPFIVEENSSKSIEKLAIQLSKIYVSGKSGSEIVIPVRIFNSGDVDLKDIGLDIKSPMDSWEIHVSEKKIDLIKSKEYETVDLTIRIPSETENGDYFVDLKGVADNVETEETKLRVNVKSQSNSAWIGIIIIVLVIAGLFFVFKKYGRR</sequence>
<dbReference type="Proteomes" id="UP000002487">
    <property type="component" value="Chromosome"/>
</dbReference>
<reference evidence="3 4" key="1">
    <citation type="journal article" date="2002" name="Genome Res.">
        <title>The genome of Methanosarcina acetivorans reveals extensive metabolic and physiological diversity.</title>
        <authorList>
            <person name="Galagan J.E."/>
            <person name="Nusbaum C."/>
            <person name="Roy A."/>
            <person name="Endrizzi M.G."/>
            <person name="Macdonald P."/>
            <person name="FitzHugh W."/>
            <person name="Calvo S."/>
            <person name="Engels R."/>
            <person name="Smirnov S."/>
            <person name="Atnoor D."/>
            <person name="Brown A."/>
            <person name="Allen N."/>
            <person name="Naylor J."/>
            <person name="Stange-Thomann N."/>
            <person name="DeArellano K."/>
            <person name="Johnson R."/>
            <person name="Linton L."/>
            <person name="McEwan P."/>
            <person name="McKernan K."/>
            <person name="Talamas J."/>
            <person name="Tirrell A."/>
            <person name="Ye W."/>
            <person name="Zimmer A."/>
            <person name="Barber R.D."/>
            <person name="Cann I."/>
            <person name="Graham D.E."/>
            <person name="Grahame D.A."/>
            <person name="Guss A."/>
            <person name="Hedderich R."/>
            <person name="Ingram-Smith C."/>
            <person name="Kuettner C.H."/>
            <person name="Krzycki J.A."/>
            <person name="Leigh J.A."/>
            <person name="Li W."/>
            <person name="Liu J."/>
            <person name="Mukhopadhyay B."/>
            <person name="Reeve J.N."/>
            <person name="Smith K."/>
            <person name="Springer T.A."/>
            <person name="Umayam L.A."/>
            <person name="White O."/>
            <person name="White R.H."/>
            <person name="de Macario E.C."/>
            <person name="Ferry J.G."/>
            <person name="Jarrell K.F."/>
            <person name="Jing H."/>
            <person name="Macario A.J.L."/>
            <person name="Paulsen I."/>
            <person name="Pritchett M."/>
            <person name="Sowers K.R."/>
            <person name="Swanson R.V."/>
            <person name="Zinder S.H."/>
            <person name="Lander E."/>
            <person name="Metcalf W.W."/>
            <person name="Birren B."/>
        </authorList>
    </citation>
    <scope>NUCLEOTIDE SEQUENCE [LARGE SCALE GENOMIC DNA]</scope>
    <source>
        <strain evidence="4">ATCC 35395 / DSM 2834 / JCM 12185 / C2A</strain>
    </source>
</reference>
<dbReference type="PhylomeDB" id="Q8THZ7"/>
<feature type="domain" description="Alpha-galactosidase NEW3" evidence="2">
    <location>
        <begin position="293"/>
        <end position="363"/>
    </location>
</feature>
<evidence type="ECO:0000313" key="4">
    <source>
        <dbReference type="Proteomes" id="UP000002487"/>
    </source>
</evidence>
<dbReference type="HOGENOM" id="CLU_701344_0_0_2"/>
<dbReference type="PANTHER" id="PTHR39198:SF1">
    <property type="entry name" value="ALPHA-GALACTOSIDASE NEW3 DOMAIN-CONTAINING PROTEIN"/>
    <property type="match status" value="1"/>
</dbReference>
<dbReference type="KEGG" id="mac:MA_4361"/>
<dbReference type="AlphaFoldDB" id="Q8THZ7"/>
<keyword evidence="4" id="KW-1185">Reference proteome</keyword>
<evidence type="ECO:0000259" key="2">
    <source>
        <dbReference type="Pfam" id="PF10633"/>
    </source>
</evidence>
<keyword evidence="1" id="KW-0812">Transmembrane</keyword>
<dbReference type="STRING" id="188937.MA_4361"/>
<protein>
    <recommendedName>
        <fullName evidence="2">Alpha-galactosidase NEW3 domain-containing protein</fullName>
    </recommendedName>
</protein>
<dbReference type="EnsemblBacteria" id="AAM07703">
    <property type="protein sequence ID" value="AAM07703"/>
    <property type="gene ID" value="MA_4361"/>
</dbReference>
<name>Q8THZ7_METAC</name>